<reference evidence="2 5" key="3">
    <citation type="journal article" date="2019" name="Nat. Med.">
        <title>A library of human gut bacterial isolates paired with longitudinal multiomics data enables mechanistic microbiome research.</title>
        <authorList>
            <person name="Poyet M."/>
            <person name="Groussin M."/>
            <person name="Gibbons S.M."/>
            <person name="Avila-Pacheco J."/>
            <person name="Jiang X."/>
            <person name="Kearney S.M."/>
            <person name="Perrotta A.R."/>
            <person name="Berdy B."/>
            <person name="Zhao S."/>
            <person name="Lieberman T.D."/>
            <person name="Swanson P.K."/>
            <person name="Smith M."/>
            <person name="Roesemann S."/>
            <person name="Alexander J.E."/>
            <person name="Rich S.A."/>
            <person name="Livny J."/>
            <person name="Vlamakis H."/>
            <person name="Clish C."/>
            <person name="Bullock K."/>
            <person name="Deik A."/>
            <person name="Scott J."/>
            <person name="Pierce K.A."/>
            <person name="Xavier R.J."/>
            <person name="Alm E.J."/>
        </authorList>
    </citation>
    <scope>NUCLEOTIDE SEQUENCE [LARGE SCALE GENOMIC DNA]</scope>
    <source>
        <strain evidence="2 5">BIOML-B9</strain>
    </source>
</reference>
<evidence type="ECO:0000313" key="3">
    <source>
        <dbReference type="EMBL" id="PLK30804.1"/>
    </source>
</evidence>
<dbReference type="InterPro" id="IPR029045">
    <property type="entry name" value="ClpP/crotonase-like_dom_sf"/>
</dbReference>
<dbReference type="Proteomes" id="UP000221015">
    <property type="component" value="Unassembled WGS sequence"/>
</dbReference>
<sequence>MREHKCNSKPLFLNGAAATPASPSNKKFWEFRNAAETGGTAELLLYGDISRTSWWGDEVTPQAFAADLATIPAMDDLTVRICSGGGDVWAAQAIGAMLENRLGTVTAQIEGICASAATIVASHCKVVKAAEDATYMIHPIKVNPNGFVDMEGLKQLMDALTVMRTNVLNQYAKKTGHTVEEVAAWMDATSWWTAAEAKENGFIDEITESNQTAKIENRNGALFVNSIAVPGTFDDAPEFVRNRAVVAPATTEGFVNNTDPAGKPDKNDGGNDMEFKNADELRNGCPDLVKEIVDEAHAEAQKQERDRLAAIDEIADAVPSDLVAEAKYGDKACSAEQLAYRAALDAKKKGHKLLDDTEDDADTSGANSVGGAAPDGVSGTGTKNKNQTDAEKRAMVKNLFHPKKEG</sequence>
<dbReference type="EMBL" id="NMTS02000001">
    <property type="protein sequence ID" value="PLK30804.1"/>
    <property type="molecule type" value="Genomic_DNA"/>
</dbReference>
<feature type="region of interest" description="Disordered" evidence="1">
    <location>
        <begin position="355"/>
        <end position="406"/>
    </location>
</feature>
<proteinExistence type="predicted"/>
<evidence type="ECO:0000256" key="1">
    <source>
        <dbReference type="SAM" id="MobiDB-lite"/>
    </source>
</evidence>
<dbReference type="Proteomes" id="UP000477010">
    <property type="component" value="Unassembled WGS sequence"/>
</dbReference>
<dbReference type="AlphaFoldDB" id="A0A2J4JSG2"/>
<gene>
    <name evidence="3" type="ORF">CGS50_004120</name>
    <name evidence="2" type="ORF">GKD85_13915</name>
</gene>
<evidence type="ECO:0000313" key="4">
    <source>
        <dbReference type="Proteomes" id="UP000221015"/>
    </source>
</evidence>
<dbReference type="GO" id="GO:0006508">
    <property type="term" value="P:proteolysis"/>
    <property type="evidence" value="ECO:0007669"/>
    <property type="project" value="UniProtKB-KW"/>
</dbReference>
<keyword evidence="3" id="KW-0378">Hydrolase</keyword>
<dbReference type="Gene3D" id="3.90.226.10">
    <property type="entry name" value="2-enoyl-CoA Hydratase, Chain A, domain 1"/>
    <property type="match status" value="1"/>
</dbReference>
<dbReference type="InterPro" id="IPR023562">
    <property type="entry name" value="ClpP/TepA"/>
</dbReference>
<comment type="caution">
    <text evidence="3">The sequence shown here is derived from an EMBL/GenBank/DDBJ whole genome shotgun (WGS) entry which is preliminary data.</text>
</comment>
<name>A0A2J4JSG2_9FIRM</name>
<feature type="compositionally biased region" description="Basic and acidic residues" evidence="1">
    <location>
        <begin position="262"/>
        <end position="277"/>
    </location>
</feature>
<feature type="region of interest" description="Disordered" evidence="1">
    <location>
        <begin position="253"/>
        <end position="277"/>
    </location>
</feature>
<dbReference type="EMBL" id="WKQE01000027">
    <property type="protein sequence ID" value="MSC81878.1"/>
    <property type="molecule type" value="Genomic_DNA"/>
</dbReference>
<evidence type="ECO:0000313" key="5">
    <source>
        <dbReference type="Proteomes" id="UP000477010"/>
    </source>
</evidence>
<dbReference type="NCBIfam" id="NF045542">
    <property type="entry name" value="Clp_rel_HeadMat"/>
    <property type="match status" value="1"/>
</dbReference>
<dbReference type="Pfam" id="PF00574">
    <property type="entry name" value="CLP_protease"/>
    <property type="match status" value="1"/>
</dbReference>
<keyword evidence="3" id="KW-0645">Protease</keyword>
<dbReference type="GO" id="GO:0008233">
    <property type="term" value="F:peptidase activity"/>
    <property type="evidence" value="ECO:0007669"/>
    <property type="project" value="UniProtKB-KW"/>
</dbReference>
<organism evidence="3 4">
    <name type="scientific">Faecalibacterium prausnitzii</name>
    <dbReference type="NCBI Taxonomy" id="853"/>
    <lineage>
        <taxon>Bacteria</taxon>
        <taxon>Bacillati</taxon>
        <taxon>Bacillota</taxon>
        <taxon>Clostridia</taxon>
        <taxon>Eubacteriales</taxon>
        <taxon>Oscillospiraceae</taxon>
        <taxon>Faecalibacterium</taxon>
    </lineage>
</organism>
<reference evidence="3" key="2">
    <citation type="submission" date="2017-07" db="EMBL/GenBank/DDBJ databases">
        <authorList>
            <person name="Sun Z.S."/>
            <person name="Albrecht U."/>
            <person name="Echele G."/>
            <person name="Lee C.C."/>
        </authorList>
    </citation>
    <scope>NUCLEOTIDE SEQUENCE</scope>
    <source>
        <strain evidence="3">CNCM I 4542</strain>
    </source>
</reference>
<protein>
    <submittedName>
        <fullName evidence="3">Clp protease ClpP</fullName>
    </submittedName>
</protein>
<evidence type="ECO:0000313" key="2">
    <source>
        <dbReference type="EMBL" id="MSC81878.1"/>
    </source>
</evidence>
<accession>A0A2J4JSG2</accession>
<reference evidence="3 4" key="1">
    <citation type="journal article" date="2017" name="Front. Microbiol.">
        <title>New Insights into the Diversity of the Genus Faecalibacterium.</title>
        <authorList>
            <person name="Benevides L."/>
            <person name="Burman S."/>
            <person name="Martin R."/>
            <person name="Robert V."/>
            <person name="Thomas M."/>
            <person name="Miquel S."/>
            <person name="Chain F."/>
            <person name="Sokol H."/>
            <person name="Bermudez-Humaran L.G."/>
            <person name="Morrison M."/>
            <person name="Langella P."/>
            <person name="Azevedo V.A."/>
            <person name="Chatel J.M."/>
            <person name="Soares S."/>
        </authorList>
    </citation>
    <scope>NUCLEOTIDE SEQUENCE [LARGE SCALE GENOMIC DNA]</scope>
    <source>
        <strain evidence="3 4">CNCM I 4542</strain>
    </source>
</reference>
<dbReference type="SUPFAM" id="SSF52096">
    <property type="entry name" value="ClpP/crotonase"/>
    <property type="match status" value="1"/>
</dbReference>
<dbReference type="CDD" id="cd07016">
    <property type="entry name" value="S14_ClpP_1"/>
    <property type="match status" value="1"/>
</dbReference>
<dbReference type="RefSeq" id="WP_005940804.1">
    <property type="nucleotide sequence ID" value="NZ_JAEKBW010000001.1"/>
</dbReference>